<dbReference type="Proteomes" id="UP000735302">
    <property type="component" value="Unassembled WGS sequence"/>
</dbReference>
<keyword evidence="2 6" id="KW-0547">Nucleotide-binding</keyword>
<dbReference type="SUPFAM" id="SSF100950">
    <property type="entry name" value="NagB/RpiA/CoA transferase-like"/>
    <property type="match status" value="1"/>
</dbReference>
<dbReference type="PANTHER" id="PTHR23407:SF1">
    <property type="entry name" value="5-FORMYLTETRAHYDROFOLATE CYCLO-LIGASE"/>
    <property type="match status" value="1"/>
</dbReference>
<dbReference type="AlphaFoldDB" id="A0AAV3Z7Z7"/>
<evidence type="ECO:0000256" key="4">
    <source>
        <dbReference type="ARBA" id="ARBA00036539"/>
    </source>
</evidence>
<dbReference type="EC" id="6.3.3.2" evidence="5 7"/>
<dbReference type="GO" id="GO:0009396">
    <property type="term" value="P:folic acid-containing compound biosynthetic process"/>
    <property type="evidence" value="ECO:0007669"/>
    <property type="project" value="TreeGrafter"/>
</dbReference>
<keyword evidence="7" id="KW-0479">Metal-binding</keyword>
<keyword evidence="7" id="KW-0460">Magnesium</keyword>
<feature type="binding site" evidence="6">
    <location>
        <position position="59"/>
    </location>
    <ligand>
        <name>substrate</name>
    </ligand>
</feature>
<keyword evidence="3 6" id="KW-0067">ATP-binding</keyword>
<evidence type="ECO:0000256" key="7">
    <source>
        <dbReference type="RuleBase" id="RU361279"/>
    </source>
</evidence>
<dbReference type="GO" id="GO:0046872">
    <property type="term" value="F:metal ion binding"/>
    <property type="evidence" value="ECO:0007669"/>
    <property type="project" value="UniProtKB-KW"/>
</dbReference>
<evidence type="ECO:0000313" key="8">
    <source>
        <dbReference type="EMBL" id="GFN90577.1"/>
    </source>
</evidence>
<sequence>MAALKEAKCALRELIKQRLGQLTEQERQIQSTIIHRKVLASNIFKNSNRISIFLSMKEEVNTYPVVQSILDAGKQCFIPNCDGTDMIMVPFRSMDEEKTFTKSHFGVSQPAKFEPDEDANRSGGLDLMFMPGLGFSKEGHRLGRGRGYYDKYLEICSNTGKMPKTIALIFKEQLLDHIPTGEHDMSVDYLLYPTDEEVEEIKKSPKSI</sequence>
<dbReference type="InterPro" id="IPR037171">
    <property type="entry name" value="NagB/RpiA_transferase-like"/>
</dbReference>
<dbReference type="GO" id="GO:0005524">
    <property type="term" value="F:ATP binding"/>
    <property type="evidence" value="ECO:0007669"/>
    <property type="project" value="UniProtKB-KW"/>
</dbReference>
<evidence type="ECO:0000256" key="6">
    <source>
        <dbReference type="PIRSR" id="PIRSR006806-1"/>
    </source>
</evidence>
<dbReference type="Gene3D" id="3.40.50.10420">
    <property type="entry name" value="NagB/RpiA/CoA transferase-like"/>
    <property type="match status" value="1"/>
</dbReference>
<evidence type="ECO:0000256" key="2">
    <source>
        <dbReference type="ARBA" id="ARBA00022741"/>
    </source>
</evidence>
<name>A0AAV3Z7Z7_9GAST</name>
<keyword evidence="9" id="KW-1185">Reference proteome</keyword>
<dbReference type="GO" id="GO:0035999">
    <property type="term" value="P:tetrahydrofolate interconversion"/>
    <property type="evidence" value="ECO:0007669"/>
    <property type="project" value="TreeGrafter"/>
</dbReference>
<dbReference type="GO" id="GO:0005739">
    <property type="term" value="C:mitochondrion"/>
    <property type="evidence" value="ECO:0007669"/>
    <property type="project" value="TreeGrafter"/>
</dbReference>
<proteinExistence type="inferred from homology"/>
<dbReference type="EMBL" id="BLXT01002056">
    <property type="protein sequence ID" value="GFN90577.1"/>
    <property type="molecule type" value="Genomic_DNA"/>
</dbReference>
<comment type="similarity">
    <text evidence="1 7">Belongs to the 5-formyltetrahydrofolate cyclo-ligase family.</text>
</comment>
<feature type="binding site" evidence="6">
    <location>
        <position position="54"/>
    </location>
    <ligand>
        <name>substrate</name>
    </ligand>
</feature>
<dbReference type="InterPro" id="IPR024185">
    <property type="entry name" value="FTHF_cligase-like_sf"/>
</dbReference>
<comment type="caution">
    <text evidence="8">The sequence shown here is derived from an EMBL/GenBank/DDBJ whole genome shotgun (WGS) entry which is preliminary data.</text>
</comment>
<protein>
    <recommendedName>
        <fullName evidence="5 7">5-formyltetrahydrofolate cyclo-ligase</fullName>
        <ecNumber evidence="5 7">6.3.3.2</ecNumber>
    </recommendedName>
</protein>
<evidence type="ECO:0000256" key="5">
    <source>
        <dbReference type="ARBA" id="ARBA00038966"/>
    </source>
</evidence>
<evidence type="ECO:0000256" key="3">
    <source>
        <dbReference type="ARBA" id="ARBA00022840"/>
    </source>
</evidence>
<dbReference type="PIRSF" id="PIRSF006806">
    <property type="entry name" value="FTHF_cligase"/>
    <property type="match status" value="1"/>
</dbReference>
<dbReference type="InterPro" id="IPR002698">
    <property type="entry name" value="FTHF_cligase"/>
</dbReference>
<evidence type="ECO:0000313" key="9">
    <source>
        <dbReference type="Proteomes" id="UP000735302"/>
    </source>
</evidence>
<gene>
    <name evidence="8" type="ORF">PoB_001708300</name>
</gene>
<dbReference type="GO" id="GO:0030272">
    <property type="term" value="F:5-formyltetrahydrofolate cyclo-ligase activity"/>
    <property type="evidence" value="ECO:0007669"/>
    <property type="project" value="UniProtKB-EC"/>
</dbReference>
<accession>A0AAV3Z7Z7</accession>
<feature type="binding site" evidence="6">
    <location>
        <begin position="8"/>
        <end position="12"/>
    </location>
    <ligand>
        <name>ATP</name>
        <dbReference type="ChEBI" id="CHEBI:30616"/>
    </ligand>
</feature>
<comment type="catalytic activity">
    <reaction evidence="4 7">
        <text>(6S)-5-formyl-5,6,7,8-tetrahydrofolate + ATP = (6R)-5,10-methenyltetrahydrofolate + ADP + phosphate</text>
        <dbReference type="Rhea" id="RHEA:10488"/>
        <dbReference type="ChEBI" id="CHEBI:30616"/>
        <dbReference type="ChEBI" id="CHEBI:43474"/>
        <dbReference type="ChEBI" id="CHEBI:57455"/>
        <dbReference type="ChEBI" id="CHEBI:57457"/>
        <dbReference type="ChEBI" id="CHEBI:456216"/>
        <dbReference type="EC" id="6.3.3.2"/>
    </reaction>
</comment>
<dbReference type="Pfam" id="PF01812">
    <property type="entry name" value="5-FTHF_cyc-lig"/>
    <property type="match status" value="1"/>
</dbReference>
<dbReference type="PANTHER" id="PTHR23407">
    <property type="entry name" value="ATPASE INHIBITOR/5-FORMYLTETRAHYDROFOLATE CYCLO-LIGASE"/>
    <property type="match status" value="1"/>
</dbReference>
<evidence type="ECO:0000256" key="1">
    <source>
        <dbReference type="ARBA" id="ARBA00010638"/>
    </source>
</evidence>
<dbReference type="NCBIfam" id="TIGR02727">
    <property type="entry name" value="MTHFS_bact"/>
    <property type="match status" value="1"/>
</dbReference>
<reference evidence="8 9" key="1">
    <citation type="journal article" date="2021" name="Elife">
        <title>Chloroplast acquisition without the gene transfer in kleptoplastic sea slugs, Plakobranchus ocellatus.</title>
        <authorList>
            <person name="Maeda T."/>
            <person name="Takahashi S."/>
            <person name="Yoshida T."/>
            <person name="Shimamura S."/>
            <person name="Takaki Y."/>
            <person name="Nagai Y."/>
            <person name="Toyoda A."/>
            <person name="Suzuki Y."/>
            <person name="Arimoto A."/>
            <person name="Ishii H."/>
            <person name="Satoh N."/>
            <person name="Nishiyama T."/>
            <person name="Hasebe M."/>
            <person name="Maruyama T."/>
            <person name="Minagawa J."/>
            <person name="Obokata J."/>
            <person name="Shigenobu S."/>
        </authorList>
    </citation>
    <scope>NUCLEOTIDE SEQUENCE [LARGE SCALE GENOMIC DNA]</scope>
</reference>
<organism evidence="8 9">
    <name type="scientific">Plakobranchus ocellatus</name>
    <dbReference type="NCBI Taxonomy" id="259542"/>
    <lineage>
        <taxon>Eukaryota</taxon>
        <taxon>Metazoa</taxon>
        <taxon>Spiralia</taxon>
        <taxon>Lophotrochozoa</taxon>
        <taxon>Mollusca</taxon>
        <taxon>Gastropoda</taxon>
        <taxon>Heterobranchia</taxon>
        <taxon>Euthyneura</taxon>
        <taxon>Panpulmonata</taxon>
        <taxon>Sacoglossa</taxon>
        <taxon>Placobranchoidea</taxon>
        <taxon>Plakobranchidae</taxon>
        <taxon>Plakobranchus</taxon>
    </lineage>
</organism>
<comment type="cofactor">
    <cofactor evidence="7">
        <name>Mg(2+)</name>
        <dbReference type="ChEBI" id="CHEBI:18420"/>
    </cofactor>
</comment>
<feature type="binding site" evidence="6">
    <location>
        <begin position="141"/>
        <end position="149"/>
    </location>
    <ligand>
        <name>ATP</name>
        <dbReference type="ChEBI" id="CHEBI:30616"/>
    </ligand>
</feature>